<protein>
    <submittedName>
        <fullName evidence="1">Uncharacterized protein</fullName>
    </submittedName>
</protein>
<dbReference type="OrthoDB" id="2324977at2"/>
<dbReference type="EMBL" id="BJVK01000016">
    <property type="protein sequence ID" value="GEL28588.1"/>
    <property type="molecule type" value="Genomic_DNA"/>
</dbReference>
<dbReference type="GeneID" id="71568001"/>
<sequence>MNKFTKLLIWIVGLVGIAQSIWLVGLVVPIDHLSSTVNKTVQTGTPWILVTAVTIAAIVILVSIIMILTAIFSPQKADQLRFKSPNGRLSISKAAVEKILQTSIMEKGNVNDVKVKMQLHTKNRVARVNVTAVDKMNQDLVKVGEDIQTIVAEKVQQLMDVEVKKVRVKVTPFDASSNRQKAGRPRVV</sequence>
<dbReference type="AlphaFoldDB" id="A0A511DZH2"/>
<accession>A0A511DZH2</accession>
<keyword evidence="2" id="KW-1185">Reference proteome</keyword>
<organism evidence="1 2">
    <name type="scientific">Lentilactobacillus kefiri</name>
    <name type="common">Lactobacillus kefiri</name>
    <dbReference type="NCBI Taxonomy" id="33962"/>
    <lineage>
        <taxon>Bacteria</taxon>
        <taxon>Bacillati</taxon>
        <taxon>Bacillota</taxon>
        <taxon>Bacilli</taxon>
        <taxon>Lactobacillales</taxon>
        <taxon>Lactobacillaceae</taxon>
        <taxon>Lentilactobacillus</taxon>
    </lineage>
</organism>
<dbReference type="Proteomes" id="UP000321893">
    <property type="component" value="Unassembled WGS sequence"/>
</dbReference>
<dbReference type="NCBIfam" id="NF033218">
    <property type="entry name" value="anchor_AmaP"/>
    <property type="match status" value="1"/>
</dbReference>
<proteinExistence type="predicted"/>
<evidence type="ECO:0000313" key="1">
    <source>
        <dbReference type="EMBL" id="GEL28588.1"/>
    </source>
</evidence>
<comment type="caution">
    <text evidence="1">The sequence shown here is derived from an EMBL/GenBank/DDBJ whole genome shotgun (WGS) entry which is preliminary data.</text>
</comment>
<reference evidence="1" key="1">
    <citation type="submission" date="2019-07" db="EMBL/GenBank/DDBJ databases">
        <title>Whole genome shotgun sequence of Lactobacillus kefiri NBRC 15888.</title>
        <authorList>
            <person name="Hosoyama A."/>
            <person name="Uohara A."/>
            <person name="Ohji S."/>
            <person name="Ichikawa N."/>
        </authorList>
    </citation>
    <scope>NUCLEOTIDE SEQUENCE [LARGE SCALE GENOMIC DNA]</scope>
    <source>
        <strain evidence="1">NBRC 15888</strain>
    </source>
</reference>
<evidence type="ECO:0000313" key="2">
    <source>
        <dbReference type="Proteomes" id="UP000321893"/>
    </source>
</evidence>
<dbReference type="STRING" id="1423764.FC95_GL001048"/>
<dbReference type="RefSeq" id="WP_056981765.1">
    <property type="nucleotide sequence ID" value="NZ_BJVK01000016.1"/>
</dbReference>
<gene>
    <name evidence="1" type="ORF">LKE01_14080</name>
</gene>
<name>A0A511DZH2_LENKE</name>